<name>A0ACC2TXD7_9FUNG</name>
<dbReference type="EMBL" id="QTSX02001905">
    <property type="protein sequence ID" value="KAJ9079155.1"/>
    <property type="molecule type" value="Genomic_DNA"/>
</dbReference>
<comment type="caution">
    <text evidence="1">The sequence shown here is derived from an EMBL/GenBank/DDBJ whole genome shotgun (WGS) entry which is preliminary data.</text>
</comment>
<gene>
    <name evidence="1" type="primary">CTR2_1</name>
    <name evidence="1" type="ORF">DSO57_1038422</name>
</gene>
<proteinExistence type="predicted"/>
<sequence length="164" mass="18617">MDSHQMPMDGECQMMMTLNWETKNICVVVEDWKINGAWSMIFSCLVVIILAVGYELLRGVASNLAINKLGNPDFIHIKAPEEERLTNDDFNSASAESSALAVSDDTLMDIPRLNSASDDDFIPRSKTTRLVRPQVYRSILYGAQVFYSFLLMLIFHDIQWLSYA</sequence>
<accession>A0ACC2TXD7</accession>
<dbReference type="Proteomes" id="UP001165960">
    <property type="component" value="Unassembled WGS sequence"/>
</dbReference>
<evidence type="ECO:0000313" key="1">
    <source>
        <dbReference type="EMBL" id="KAJ9079155.1"/>
    </source>
</evidence>
<protein>
    <submittedName>
        <fullName evidence="1">Copper transpport protein</fullName>
    </submittedName>
</protein>
<evidence type="ECO:0000313" key="2">
    <source>
        <dbReference type="Proteomes" id="UP001165960"/>
    </source>
</evidence>
<keyword evidence="2" id="KW-1185">Reference proteome</keyword>
<reference evidence="1" key="1">
    <citation type="submission" date="2022-04" db="EMBL/GenBank/DDBJ databases">
        <title>Genome of the entomopathogenic fungus Entomophthora muscae.</title>
        <authorList>
            <person name="Elya C."/>
            <person name="Lovett B.R."/>
            <person name="Lee E."/>
            <person name="Macias A.M."/>
            <person name="Hajek A.E."/>
            <person name="De Bivort B.L."/>
            <person name="Kasson M.T."/>
            <person name="De Fine Licht H.H."/>
            <person name="Stajich J.E."/>
        </authorList>
    </citation>
    <scope>NUCLEOTIDE SEQUENCE</scope>
    <source>
        <strain evidence="1">Berkeley</strain>
    </source>
</reference>
<organism evidence="1 2">
    <name type="scientific">Entomophthora muscae</name>
    <dbReference type="NCBI Taxonomy" id="34485"/>
    <lineage>
        <taxon>Eukaryota</taxon>
        <taxon>Fungi</taxon>
        <taxon>Fungi incertae sedis</taxon>
        <taxon>Zoopagomycota</taxon>
        <taxon>Entomophthoromycotina</taxon>
        <taxon>Entomophthoromycetes</taxon>
        <taxon>Entomophthorales</taxon>
        <taxon>Entomophthoraceae</taxon>
        <taxon>Entomophthora</taxon>
    </lineage>
</organism>